<evidence type="ECO:0000256" key="8">
    <source>
        <dbReference type="ARBA" id="ARBA00022630"/>
    </source>
</evidence>
<evidence type="ECO:0000256" key="1">
    <source>
        <dbReference type="ARBA" id="ARBA00001917"/>
    </source>
</evidence>
<evidence type="ECO:0000256" key="3">
    <source>
        <dbReference type="ARBA" id="ARBA00004370"/>
    </source>
</evidence>
<dbReference type="InterPro" id="IPR001295">
    <property type="entry name" value="Dihydroorotate_DH_CS"/>
</dbReference>
<comment type="catalytic activity">
    <reaction evidence="12">
        <text>(S)-dihydroorotate + a quinone = orotate + a quinol</text>
        <dbReference type="Rhea" id="RHEA:30187"/>
        <dbReference type="ChEBI" id="CHEBI:24646"/>
        <dbReference type="ChEBI" id="CHEBI:30839"/>
        <dbReference type="ChEBI" id="CHEBI:30864"/>
        <dbReference type="ChEBI" id="CHEBI:132124"/>
        <dbReference type="EC" id="1.3.5.2"/>
    </reaction>
</comment>
<evidence type="ECO:0000313" key="14">
    <source>
        <dbReference type="EMBL" id="KAF6001984.1"/>
    </source>
</evidence>
<gene>
    <name evidence="14" type="primary">URA9_2</name>
    <name evidence="14" type="ORF">F1559_002677</name>
</gene>
<dbReference type="InterPro" id="IPR013785">
    <property type="entry name" value="Aldolase_TIM"/>
</dbReference>
<evidence type="ECO:0000256" key="10">
    <source>
        <dbReference type="ARBA" id="ARBA00023002"/>
    </source>
</evidence>
<evidence type="ECO:0000256" key="6">
    <source>
        <dbReference type="ARBA" id="ARBA00012791"/>
    </source>
</evidence>
<sequence length="289" mass="31598">MYWRRLGRAMVGFTLGGALAIGWTGWGKDTETDVYKQVLRPVLFRMDPERAHNVALWALSSGLVRRWLQLEARFGLAPQATPAATQHLRSLLASTCWGRSFSSPFGLAAGFDKDGVAVDALFDLGFGFVEIGSVTPRPQAGNPQPRLFRLEADRAIINRMGFNSAGCEAVQANMRGRKARGAHFEEREPEHDQEKSKADSLWLGINIGKNRETREEDAVFDYVQVLQTLGPYADYLVGECELTEHTRAASAAAAGAPARPPSAAQARTRCVVAASRSTTATGQSLSRFE</sequence>
<dbReference type="Proteomes" id="UP000530660">
    <property type="component" value="Unassembled WGS sequence"/>
</dbReference>
<feature type="domain" description="Dihydroorotate dehydrogenase catalytic" evidence="13">
    <location>
        <begin position="92"/>
        <end position="237"/>
    </location>
</feature>
<evidence type="ECO:0000256" key="7">
    <source>
        <dbReference type="ARBA" id="ARBA00017599"/>
    </source>
</evidence>
<dbReference type="OrthoDB" id="14784at2759"/>
<comment type="pathway">
    <text evidence="4">Pyrimidine metabolism; UMP biosynthesis via de novo pathway; orotate from (S)-dihydroorotate (quinone route): step 1/1.</text>
</comment>
<dbReference type="PANTHER" id="PTHR48109">
    <property type="entry name" value="DIHYDROOROTATE DEHYDROGENASE (QUINONE), MITOCHONDRIAL-RELATED"/>
    <property type="match status" value="1"/>
</dbReference>
<dbReference type="PANTHER" id="PTHR48109:SF4">
    <property type="entry name" value="DIHYDROOROTATE DEHYDROGENASE (QUINONE), MITOCHONDRIAL"/>
    <property type="match status" value="1"/>
</dbReference>
<dbReference type="InterPro" id="IPR005719">
    <property type="entry name" value="Dihydroorotate_DH_2"/>
</dbReference>
<evidence type="ECO:0000313" key="15">
    <source>
        <dbReference type="Proteomes" id="UP000530660"/>
    </source>
</evidence>
<organism evidence="14 15">
    <name type="scientific">Cyanidiococcus yangmingshanensis</name>
    <dbReference type="NCBI Taxonomy" id="2690220"/>
    <lineage>
        <taxon>Eukaryota</taxon>
        <taxon>Rhodophyta</taxon>
        <taxon>Bangiophyceae</taxon>
        <taxon>Cyanidiales</taxon>
        <taxon>Cyanidiaceae</taxon>
        <taxon>Cyanidiococcus</taxon>
    </lineage>
</organism>
<dbReference type="AlphaFoldDB" id="A0A7J7IGX3"/>
<evidence type="ECO:0000256" key="12">
    <source>
        <dbReference type="ARBA" id="ARBA00048639"/>
    </source>
</evidence>
<dbReference type="Pfam" id="PF01180">
    <property type="entry name" value="DHO_dh"/>
    <property type="match status" value="1"/>
</dbReference>
<dbReference type="InterPro" id="IPR050074">
    <property type="entry name" value="DHO_dehydrogenase"/>
</dbReference>
<evidence type="ECO:0000259" key="13">
    <source>
        <dbReference type="Pfam" id="PF01180"/>
    </source>
</evidence>
<evidence type="ECO:0000256" key="11">
    <source>
        <dbReference type="ARBA" id="ARBA00023136"/>
    </source>
</evidence>
<dbReference type="InterPro" id="IPR005720">
    <property type="entry name" value="Dihydroorotate_DH_cat"/>
</dbReference>
<keyword evidence="10" id="KW-0560">Oxidoreductase</keyword>
<accession>A0A7J7IGX3</accession>
<keyword evidence="15" id="KW-1185">Reference proteome</keyword>
<keyword evidence="8" id="KW-0285">Flavoprotein</keyword>
<dbReference type="PROSITE" id="PS00911">
    <property type="entry name" value="DHODEHASE_1"/>
    <property type="match status" value="1"/>
</dbReference>
<keyword evidence="9" id="KW-0288">FMN</keyword>
<reference evidence="14 15" key="1">
    <citation type="journal article" date="2020" name="J. Phycol.">
        <title>Comparative genome analysis reveals Cyanidiococcus gen. nov., a new extremophilic red algal genus sister to Cyanidioschyzon (Cyanidioschyzonaceae, Rhodophyta).</title>
        <authorList>
            <person name="Liu S.-L."/>
            <person name="Chiang Y.-R."/>
            <person name="Yoon H.S."/>
            <person name="Fu H.-Y."/>
        </authorList>
    </citation>
    <scope>NUCLEOTIDE SEQUENCE [LARGE SCALE GENOMIC DNA]</scope>
    <source>
        <strain evidence="14 15">THAL066</strain>
    </source>
</reference>
<evidence type="ECO:0000256" key="2">
    <source>
        <dbReference type="ARBA" id="ARBA00004229"/>
    </source>
</evidence>
<evidence type="ECO:0000256" key="5">
    <source>
        <dbReference type="ARBA" id="ARBA00005359"/>
    </source>
</evidence>
<dbReference type="CDD" id="cd04738">
    <property type="entry name" value="DHOD_2_like"/>
    <property type="match status" value="1"/>
</dbReference>
<comment type="caution">
    <text evidence="14">The sequence shown here is derived from an EMBL/GenBank/DDBJ whole genome shotgun (WGS) entry which is preliminary data.</text>
</comment>
<dbReference type="SUPFAM" id="SSF51395">
    <property type="entry name" value="FMN-linked oxidoreductases"/>
    <property type="match status" value="1"/>
</dbReference>
<comment type="similarity">
    <text evidence="5">Belongs to the dihydroorotate dehydrogenase family. Type 2 subfamily.</text>
</comment>
<comment type="subcellular location">
    <subcellularLocation>
        <location evidence="3">Membrane</location>
    </subcellularLocation>
    <subcellularLocation>
        <location evidence="2">Plastid</location>
        <location evidence="2">Chloroplast</location>
    </subcellularLocation>
</comment>
<dbReference type="GO" id="GO:0006207">
    <property type="term" value="P:'de novo' pyrimidine nucleobase biosynthetic process"/>
    <property type="evidence" value="ECO:0007669"/>
    <property type="project" value="InterPro"/>
</dbReference>
<dbReference type="Gene3D" id="3.20.20.70">
    <property type="entry name" value="Aldolase class I"/>
    <property type="match status" value="1"/>
</dbReference>
<proteinExistence type="inferred from homology"/>
<keyword evidence="11" id="KW-0472">Membrane</keyword>
<dbReference type="EMBL" id="VWRR01000012">
    <property type="protein sequence ID" value="KAF6001984.1"/>
    <property type="molecule type" value="Genomic_DNA"/>
</dbReference>
<dbReference type="EC" id="1.3.5.2" evidence="6"/>
<comment type="cofactor">
    <cofactor evidence="1">
        <name>FMN</name>
        <dbReference type="ChEBI" id="CHEBI:58210"/>
    </cofactor>
</comment>
<name>A0A7J7IGX3_9RHOD</name>
<protein>
    <recommendedName>
        <fullName evidence="7">Dihydroorotate dehydrogenase (quinone), mitochondrial</fullName>
        <ecNumber evidence="6">1.3.5.2</ecNumber>
    </recommendedName>
</protein>
<dbReference type="UniPathway" id="UPA00070">
    <property type="reaction ID" value="UER00946"/>
</dbReference>
<dbReference type="GO" id="GO:0016020">
    <property type="term" value="C:membrane"/>
    <property type="evidence" value="ECO:0007669"/>
    <property type="project" value="UniProtKB-SubCell"/>
</dbReference>
<evidence type="ECO:0000256" key="9">
    <source>
        <dbReference type="ARBA" id="ARBA00022643"/>
    </source>
</evidence>
<dbReference type="GO" id="GO:0106430">
    <property type="term" value="F:dihydroorotate dehydrogenase (quinone) activity"/>
    <property type="evidence" value="ECO:0007669"/>
    <property type="project" value="UniProtKB-EC"/>
</dbReference>
<dbReference type="GO" id="GO:0009507">
    <property type="term" value="C:chloroplast"/>
    <property type="evidence" value="ECO:0007669"/>
    <property type="project" value="UniProtKB-SubCell"/>
</dbReference>
<dbReference type="GO" id="GO:0044205">
    <property type="term" value="P:'de novo' UMP biosynthetic process"/>
    <property type="evidence" value="ECO:0007669"/>
    <property type="project" value="UniProtKB-UniPathway"/>
</dbReference>
<evidence type="ECO:0000256" key="4">
    <source>
        <dbReference type="ARBA" id="ARBA00005161"/>
    </source>
</evidence>